<feature type="domain" description="Terpene synthase metal-binding" evidence="6">
    <location>
        <begin position="291"/>
        <end position="529"/>
    </location>
</feature>
<keyword evidence="4" id="KW-0456">Lyase</keyword>
<evidence type="ECO:0000256" key="3">
    <source>
        <dbReference type="ARBA" id="ARBA00022842"/>
    </source>
</evidence>
<dbReference type="SFLD" id="SFLDS00005">
    <property type="entry name" value="Isoprenoid_Synthase_Type_I"/>
    <property type="match status" value="1"/>
</dbReference>
<feature type="domain" description="Terpene synthase N-terminal" evidence="5">
    <location>
        <begin position="60"/>
        <end position="232"/>
    </location>
</feature>
<dbReference type="GO" id="GO:0016102">
    <property type="term" value="P:diterpenoid biosynthetic process"/>
    <property type="evidence" value="ECO:0007669"/>
    <property type="project" value="InterPro"/>
</dbReference>
<dbReference type="EMBL" id="MN654908">
    <property type="protein sequence ID" value="QHU78620.1"/>
    <property type="molecule type" value="mRNA"/>
</dbReference>
<gene>
    <name evidence="7" type="primary">TPS8</name>
</gene>
<dbReference type="GO" id="GO:0080027">
    <property type="term" value="P:response to herbivore"/>
    <property type="evidence" value="ECO:0007669"/>
    <property type="project" value="UniProtKB-ARBA"/>
</dbReference>
<sequence>MMALLIPQVASFPYASLTKKLPPNKTSFSGTIQCKASSASVSDQNQQVSRQSVNFKPDFWNHDYIQSLDNQYKDQAYEEENRKLRSEVRKMLLETANTLDQLEFIDTLQRLGLGHHFKEEINKILGNICNNVDKFKSKQNLRAVALVFRLLRQHGYEISTDVFDSFKNEEGDFETSLSEDIRGILSLYEASFLLMEDENNLDKAKDFTSKSLEDFVSKNPTHELKSQVKHALEVPLHWRLPRWEARWFIGEYERIPNMNPTLLHLAKLDYNMLQAMYQEEVKSNIRWWERSGLEKKVKFFRCRVVDNYVWGLGMQDGPEYGKLRKVIGNFCAMIALTDDMYDVYGTLQELELFTEAIIRWDANDLDNLPDYMKVVFFAIYNFADEVASEVLKEKGQNVHSYLKKGWQDLCRAYIVEARWYHGGKTPSLKEYLENGSISIGAHISHLHAYLYLPDNAIRKMDLDSLDPSRSNLIYSSSLNARLLNDLGSFKREKKTGDVPSAIQLYMNDSGASEEEAIQHIKRLIYKTWQKINQQVATSSFSRDFNMSAWEISRTSIFHYSKEDDSYTLQHSEFEDLVHLLIFDPIPNITCS</sequence>
<name>A0A6C0M6B0_ALBJU</name>
<dbReference type="InterPro" id="IPR008949">
    <property type="entry name" value="Isoprenoid_synthase_dom_sf"/>
</dbReference>
<dbReference type="CDD" id="cd00684">
    <property type="entry name" value="Terpene_cyclase_plant_C1"/>
    <property type="match status" value="1"/>
</dbReference>
<reference evidence="7" key="1">
    <citation type="submission" date="2019-11" db="EMBL/GenBank/DDBJ databases">
        <title>Terpene synthase gene family identification indicates five TPSs are responsible for volatile terpenoids biosynthesis in Albizia julibrissin.</title>
        <authorList>
            <person name="Liu G."/>
            <person name="Yang M."/>
            <person name="Fu J."/>
        </authorList>
    </citation>
    <scope>NUCLEOTIDE SEQUENCE</scope>
    <source>
        <tissue evidence="7">Flower</tissue>
    </source>
</reference>
<dbReference type="InterPro" id="IPR044814">
    <property type="entry name" value="Terpene_cyclase_plant_C1"/>
</dbReference>
<protein>
    <submittedName>
        <fullName evidence="7">Putative monoterpene synthase</fullName>
    </submittedName>
</protein>
<dbReference type="SUPFAM" id="SSF48576">
    <property type="entry name" value="Terpenoid synthases"/>
    <property type="match status" value="1"/>
</dbReference>
<dbReference type="GO" id="GO:0009611">
    <property type="term" value="P:response to wounding"/>
    <property type="evidence" value="ECO:0007669"/>
    <property type="project" value="UniProtKB-ARBA"/>
</dbReference>
<dbReference type="InterPro" id="IPR036965">
    <property type="entry name" value="Terpene_synth_N_sf"/>
</dbReference>
<comment type="cofactor">
    <cofactor evidence="1">
        <name>Mg(2+)</name>
        <dbReference type="ChEBI" id="CHEBI:18420"/>
    </cofactor>
</comment>
<dbReference type="InterPro" id="IPR001906">
    <property type="entry name" value="Terpene_synth_N"/>
</dbReference>
<dbReference type="InterPro" id="IPR005630">
    <property type="entry name" value="Terpene_synthase_metal-bd"/>
</dbReference>
<dbReference type="SFLD" id="SFLDG01019">
    <property type="entry name" value="Terpene_Cyclase_Like_1_C_Termi"/>
    <property type="match status" value="1"/>
</dbReference>
<organism evidence="7">
    <name type="scientific">Albizia julibrissin</name>
    <name type="common">Silk tree</name>
    <dbReference type="NCBI Taxonomy" id="3813"/>
    <lineage>
        <taxon>Eukaryota</taxon>
        <taxon>Viridiplantae</taxon>
        <taxon>Streptophyta</taxon>
        <taxon>Embryophyta</taxon>
        <taxon>Tracheophyta</taxon>
        <taxon>Spermatophyta</taxon>
        <taxon>Magnoliopsida</taxon>
        <taxon>eudicotyledons</taxon>
        <taxon>Gunneridae</taxon>
        <taxon>Pentapetalae</taxon>
        <taxon>rosids</taxon>
        <taxon>fabids</taxon>
        <taxon>Fabales</taxon>
        <taxon>Fabaceae</taxon>
        <taxon>Caesalpinioideae</taxon>
        <taxon>mimosoid clade</taxon>
        <taxon>Ingeae</taxon>
        <taxon>Albizia</taxon>
    </lineage>
</organism>
<proteinExistence type="evidence at transcript level"/>
<evidence type="ECO:0000256" key="1">
    <source>
        <dbReference type="ARBA" id="ARBA00001946"/>
    </source>
</evidence>
<dbReference type="FunFam" id="1.10.600.10:FF:000007">
    <property type="entry name" value="Isoprene synthase, chloroplastic"/>
    <property type="match status" value="1"/>
</dbReference>
<dbReference type="Pfam" id="PF03936">
    <property type="entry name" value="Terpene_synth_C"/>
    <property type="match status" value="1"/>
</dbReference>
<keyword evidence="2" id="KW-0479">Metal-binding</keyword>
<accession>A0A6C0M6B0</accession>
<dbReference type="InterPro" id="IPR050148">
    <property type="entry name" value="Terpene_synthase-like"/>
</dbReference>
<dbReference type="SUPFAM" id="SSF48239">
    <property type="entry name" value="Terpenoid cyclases/Protein prenyltransferases"/>
    <property type="match status" value="1"/>
</dbReference>
<evidence type="ECO:0000256" key="4">
    <source>
        <dbReference type="ARBA" id="ARBA00023239"/>
    </source>
</evidence>
<dbReference type="PANTHER" id="PTHR31225:SF204">
    <property type="entry name" value="(R)-LIMONENE SYNTHASE"/>
    <property type="match status" value="1"/>
</dbReference>
<dbReference type="Gene3D" id="1.50.10.130">
    <property type="entry name" value="Terpene synthase, N-terminal domain"/>
    <property type="match status" value="1"/>
</dbReference>
<dbReference type="FunFam" id="1.50.10.130:FF:000001">
    <property type="entry name" value="Isoprene synthase, chloroplastic"/>
    <property type="match status" value="1"/>
</dbReference>
<dbReference type="GO" id="GO:0000287">
    <property type="term" value="F:magnesium ion binding"/>
    <property type="evidence" value="ECO:0007669"/>
    <property type="project" value="InterPro"/>
</dbReference>
<dbReference type="PANTHER" id="PTHR31225">
    <property type="entry name" value="OS04G0344100 PROTEIN-RELATED"/>
    <property type="match status" value="1"/>
</dbReference>
<dbReference type="Gene3D" id="1.10.600.10">
    <property type="entry name" value="Farnesyl Diphosphate Synthase"/>
    <property type="match status" value="1"/>
</dbReference>
<evidence type="ECO:0000259" key="5">
    <source>
        <dbReference type="Pfam" id="PF01397"/>
    </source>
</evidence>
<dbReference type="InterPro" id="IPR034741">
    <property type="entry name" value="Terpene_cyclase-like_1_C"/>
</dbReference>
<evidence type="ECO:0000313" key="7">
    <source>
        <dbReference type="EMBL" id="QHU78620.1"/>
    </source>
</evidence>
<dbReference type="GO" id="GO:0010333">
    <property type="term" value="F:terpene synthase activity"/>
    <property type="evidence" value="ECO:0007669"/>
    <property type="project" value="InterPro"/>
</dbReference>
<dbReference type="Pfam" id="PF01397">
    <property type="entry name" value="Terpene_synth"/>
    <property type="match status" value="1"/>
</dbReference>
<dbReference type="AlphaFoldDB" id="A0A6C0M6B0"/>
<keyword evidence="3" id="KW-0460">Magnesium</keyword>
<dbReference type="InterPro" id="IPR008930">
    <property type="entry name" value="Terpenoid_cyclase/PrenylTrfase"/>
</dbReference>
<evidence type="ECO:0000259" key="6">
    <source>
        <dbReference type="Pfam" id="PF03936"/>
    </source>
</evidence>
<evidence type="ECO:0000256" key="2">
    <source>
        <dbReference type="ARBA" id="ARBA00022723"/>
    </source>
</evidence>